<dbReference type="InterPro" id="IPR036850">
    <property type="entry name" value="NDK-like_dom_sf"/>
</dbReference>
<dbReference type="RefSeq" id="WP_345302472.1">
    <property type="nucleotide sequence ID" value="NZ_BAABJE010000005.1"/>
</dbReference>
<sequence length="317" mass="35265">MIDWNDLSRIPLKAELYGRETYFREALSQAEGLWGERARSVLHRSALLMIKPDGLVSGKAQRIVEFLHAHDLRIVAVRKFAMHRLQWRELWRYQLTASTLDRLMVNDLVFANPCLMLCLCDVSGAALPATVRLSVLKGPSDVSQQTPDCLRSRMAQPNRVFSLFHVADEPADLLRELAIFLDTSDRAAVFEALARGALADAERRLLEDTVAESVRAPRELDARAALVRVRQAFDRRAAALDAGDRDRIDADLDAMAAGQRIAWPPFVRALAASDLDLDPWDVTILGAGFIVYDDPGASKQIVAAGQSPWLEPSRDIG</sequence>
<reference evidence="3" key="1">
    <citation type="journal article" date="2019" name="Int. J. Syst. Evol. Microbiol.">
        <title>The Global Catalogue of Microorganisms (GCM) 10K type strain sequencing project: providing services to taxonomists for standard genome sequencing and annotation.</title>
        <authorList>
            <consortium name="The Broad Institute Genomics Platform"/>
            <consortium name="The Broad Institute Genome Sequencing Center for Infectious Disease"/>
            <person name="Wu L."/>
            <person name="Ma J."/>
        </authorList>
    </citation>
    <scope>NUCLEOTIDE SEQUENCE [LARGE SCALE GENOMIC DNA]</scope>
    <source>
        <strain evidence="3">JCM 18204</strain>
    </source>
</reference>
<evidence type="ECO:0000313" key="2">
    <source>
        <dbReference type="EMBL" id="GAA4789012.1"/>
    </source>
</evidence>
<name>A0ABP9B456_9GAMM</name>
<accession>A0ABP9B456</accession>
<dbReference type="InterPro" id="IPR034907">
    <property type="entry name" value="NDK-like_dom"/>
</dbReference>
<dbReference type="SUPFAM" id="SSF54919">
    <property type="entry name" value="Nucleoside diphosphate kinase, NDK"/>
    <property type="match status" value="1"/>
</dbReference>
<organism evidence="2 3">
    <name type="scientific">Lysobacter hankyongensis</name>
    <dbReference type="NCBI Taxonomy" id="1176535"/>
    <lineage>
        <taxon>Bacteria</taxon>
        <taxon>Pseudomonadati</taxon>
        <taxon>Pseudomonadota</taxon>
        <taxon>Gammaproteobacteria</taxon>
        <taxon>Lysobacterales</taxon>
        <taxon>Lysobacteraceae</taxon>
        <taxon>Lysobacter</taxon>
    </lineage>
</organism>
<gene>
    <name evidence="2" type="ORF">GCM10023307_12670</name>
</gene>
<proteinExistence type="predicted"/>
<comment type="caution">
    <text evidence="2">The sequence shown here is derived from an EMBL/GenBank/DDBJ whole genome shotgun (WGS) entry which is preliminary data.</text>
</comment>
<dbReference type="Gene3D" id="3.30.70.141">
    <property type="entry name" value="Nucleoside diphosphate kinase-like domain"/>
    <property type="match status" value="1"/>
</dbReference>
<feature type="domain" description="Nucleoside diphosphate kinase-like" evidence="1">
    <location>
        <begin position="46"/>
        <end position="184"/>
    </location>
</feature>
<keyword evidence="3" id="KW-1185">Reference proteome</keyword>
<dbReference type="Pfam" id="PF00334">
    <property type="entry name" value="NDK"/>
    <property type="match status" value="1"/>
</dbReference>
<dbReference type="Proteomes" id="UP001499959">
    <property type="component" value="Unassembled WGS sequence"/>
</dbReference>
<dbReference type="EMBL" id="BAABJE010000005">
    <property type="protein sequence ID" value="GAA4789012.1"/>
    <property type="molecule type" value="Genomic_DNA"/>
</dbReference>
<evidence type="ECO:0000259" key="1">
    <source>
        <dbReference type="Pfam" id="PF00334"/>
    </source>
</evidence>
<evidence type="ECO:0000313" key="3">
    <source>
        <dbReference type="Proteomes" id="UP001499959"/>
    </source>
</evidence>
<protein>
    <recommendedName>
        <fullName evidence="1">Nucleoside diphosphate kinase-like domain-containing protein</fullName>
    </recommendedName>
</protein>